<accession>A0A0G0LN99</accession>
<dbReference type="InterPro" id="IPR043731">
    <property type="entry name" value="DUF5674"/>
</dbReference>
<gene>
    <name evidence="1" type="ORF">UT19_C0013G0032</name>
</gene>
<reference evidence="1 2" key="1">
    <citation type="journal article" date="2015" name="Nature">
        <title>rRNA introns, odd ribosomes, and small enigmatic genomes across a large radiation of phyla.</title>
        <authorList>
            <person name="Brown C.T."/>
            <person name="Hug L.A."/>
            <person name="Thomas B.C."/>
            <person name="Sharon I."/>
            <person name="Castelle C.J."/>
            <person name="Singh A."/>
            <person name="Wilkins M.J."/>
            <person name="Williams K.H."/>
            <person name="Banfield J.F."/>
        </authorList>
    </citation>
    <scope>NUCLEOTIDE SEQUENCE [LARGE SCALE GENOMIC DNA]</scope>
</reference>
<dbReference type="Proteomes" id="UP000034932">
    <property type="component" value="Unassembled WGS sequence"/>
</dbReference>
<name>A0A0G0LN99_9BACT</name>
<dbReference type="Pfam" id="PF18924">
    <property type="entry name" value="DUF5674"/>
    <property type="match status" value="1"/>
</dbReference>
<organism evidence="1 2">
    <name type="scientific">Candidatus Woesebacteria bacterium GW2011_GWB1_39_10b</name>
    <dbReference type="NCBI Taxonomy" id="1618573"/>
    <lineage>
        <taxon>Bacteria</taxon>
        <taxon>Candidatus Woeseibacteriota</taxon>
    </lineage>
</organism>
<evidence type="ECO:0000313" key="1">
    <source>
        <dbReference type="EMBL" id="KKQ93368.1"/>
    </source>
</evidence>
<protein>
    <submittedName>
        <fullName evidence="1">Uncharacterized protein</fullName>
    </submittedName>
</protein>
<proteinExistence type="predicted"/>
<dbReference type="EMBL" id="LBVW01000013">
    <property type="protein sequence ID" value="KKQ93368.1"/>
    <property type="molecule type" value="Genomic_DNA"/>
</dbReference>
<dbReference type="STRING" id="1618573.UT19_C0013G0032"/>
<dbReference type="AlphaFoldDB" id="A0A0G0LN99"/>
<sequence>MAIVVVEDKLTKEDFEKAREDYKIYIKITIDLKKETVVLGGEYHADAEKLLLERGSRQENIWGGGVNLETGNFETNAIINLRRGNNSTEILDPEKRKEFLRIVRRVLREHVKQRKFS</sequence>
<evidence type="ECO:0000313" key="2">
    <source>
        <dbReference type="Proteomes" id="UP000034932"/>
    </source>
</evidence>
<comment type="caution">
    <text evidence="1">The sequence shown here is derived from an EMBL/GenBank/DDBJ whole genome shotgun (WGS) entry which is preliminary data.</text>
</comment>